<evidence type="ECO:0000256" key="1">
    <source>
        <dbReference type="SAM" id="MobiDB-lite"/>
    </source>
</evidence>
<feature type="region of interest" description="Disordered" evidence="1">
    <location>
        <begin position="692"/>
        <end position="727"/>
    </location>
</feature>
<feature type="domain" description="PKD" evidence="2">
    <location>
        <begin position="441"/>
        <end position="482"/>
    </location>
</feature>
<evidence type="ECO:0000313" key="4">
    <source>
        <dbReference type="Proteomes" id="UP001246244"/>
    </source>
</evidence>
<dbReference type="NCBIfam" id="TIGR04213">
    <property type="entry name" value="PGF_pre_PGF"/>
    <property type="match status" value="1"/>
</dbReference>
<dbReference type="Gene3D" id="2.60.40.10">
    <property type="entry name" value="Immunoglobulins"/>
    <property type="match status" value="4"/>
</dbReference>
<organism evidence="3 4">
    <name type="scientific">Methanosarcina baikalica</name>
    <dbReference type="NCBI Taxonomy" id="3073890"/>
    <lineage>
        <taxon>Archaea</taxon>
        <taxon>Methanobacteriati</taxon>
        <taxon>Methanobacteriota</taxon>
        <taxon>Stenosarchaea group</taxon>
        <taxon>Methanomicrobia</taxon>
        <taxon>Methanosarcinales</taxon>
        <taxon>Methanosarcinaceae</taxon>
        <taxon>Methanosarcina</taxon>
    </lineage>
</organism>
<dbReference type="InterPro" id="IPR022409">
    <property type="entry name" value="PKD/Chitinase_dom"/>
</dbReference>
<dbReference type="InterPro" id="IPR035986">
    <property type="entry name" value="PKD_dom_sf"/>
</dbReference>
<dbReference type="PANTHER" id="PTHR36842">
    <property type="entry name" value="PROTEIN TOLB HOMOLOG"/>
    <property type="match status" value="1"/>
</dbReference>
<feature type="compositionally biased region" description="Low complexity" evidence="1">
    <location>
        <begin position="697"/>
        <end position="714"/>
    </location>
</feature>
<feature type="region of interest" description="Disordered" evidence="1">
    <location>
        <begin position="880"/>
        <end position="913"/>
    </location>
</feature>
<dbReference type="EMBL" id="JAVKPK010000057">
    <property type="protein sequence ID" value="MDR7666599.1"/>
    <property type="molecule type" value="Genomic_DNA"/>
</dbReference>
<dbReference type="InterPro" id="IPR013783">
    <property type="entry name" value="Ig-like_fold"/>
</dbReference>
<proteinExistence type="predicted"/>
<dbReference type="InterPro" id="IPR026453">
    <property type="entry name" value="PGF_pre_PGF"/>
</dbReference>
<evidence type="ECO:0000259" key="2">
    <source>
        <dbReference type="PROSITE" id="PS50093"/>
    </source>
</evidence>
<protein>
    <submittedName>
        <fullName evidence="3">PGF-pre-PGF domain-containing protein</fullName>
    </submittedName>
</protein>
<dbReference type="InterPro" id="IPR027618">
    <property type="entry name" value="Beta_prop_Msarc"/>
</dbReference>
<feature type="domain" description="PKD" evidence="2">
    <location>
        <begin position="517"/>
        <end position="615"/>
    </location>
</feature>
<comment type="caution">
    <text evidence="3">The sequence shown here is derived from an EMBL/GenBank/DDBJ whole genome shotgun (WGS) entry which is preliminary data.</text>
</comment>
<dbReference type="Pfam" id="PF18911">
    <property type="entry name" value="PKD_4"/>
    <property type="match status" value="4"/>
</dbReference>
<accession>A0ABU2D3Q1</accession>
<dbReference type="InterPro" id="IPR000601">
    <property type="entry name" value="PKD_dom"/>
</dbReference>
<gene>
    <name evidence="3" type="ORF">RG963_12570</name>
</gene>
<dbReference type="SMART" id="SM00089">
    <property type="entry name" value="PKD"/>
    <property type="match status" value="4"/>
</dbReference>
<keyword evidence="4" id="KW-1185">Reference proteome</keyword>
<dbReference type="NCBIfam" id="TIGR04275">
    <property type="entry name" value="beta_prop_Msarc"/>
    <property type="match status" value="2"/>
</dbReference>
<feature type="domain" description="PKD" evidence="2">
    <location>
        <begin position="643"/>
        <end position="700"/>
    </location>
</feature>
<dbReference type="SUPFAM" id="SSF49299">
    <property type="entry name" value="PKD domain"/>
    <property type="match status" value="4"/>
</dbReference>
<feature type="compositionally biased region" description="Basic and acidic residues" evidence="1">
    <location>
        <begin position="903"/>
        <end position="913"/>
    </location>
</feature>
<dbReference type="SUPFAM" id="SSF69304">
    <property type="entry name" value="Tricorn protease N-terminal domain"/>
    <property type="match status" value="1"/>
</dbReference>
<dbReference type="PROSITE" id="PS50093">
    <property type="entry name" value="PKD"/>
    <property type="match status" value="4"/>
</dbReference>
<feature type="domain" description="PKD" evidence="2">
    <location>
        <begin position="328"/>
        <end position="413"/>
    </location>
</feature>
<name>A0ABU2D3Q1_9EURY</name>
<evidence type="ECO:0000313" key="3">
    <source>
        <dbReference type="EMBL" id="MDR7666599.1"/>
    </source>
</evidence>
<reference evidence="4" key="1">
    <citation type="submission" date="2023-07" db="EMBL/GenBank/DDBJ databases">
        <title>Whole-genome sequencing of a new Methanosarcina sp. Z-7115.</title>
        <authorList>
            <person name="Zhilina T.N."/>
            <person name="Merkel A.Y."/>
        </authorList>
    </citation>
    <scope>NUCLEOTIDE SEQUENCE [LARGE SCALE GENOMIC DNA]</scope>
    <source>
        <strain evidence="4">Z-7115</strain>
    </source>
</reference>
<dbReference type="Proteomes" id="UP001246244">
    <property type="component" value="Unassembled WGS sequence"/>
</dbReference>
<dbReference type="CDD" id="cd00146">
    <property type="entry name" value="PKD"/>
    <property type="match status" value="4"/>
</dbReference>
<sequence length="939" mass="102004">MASASQVTAQVTRIGNGSDPAIYGSKVAWTDSGVIHVYDLTAKTDTTVNSSAASHPAIYGNKLVWYDESSGVPRLTVYDIPSGARSHITKDIDNRSIPAIYGNRIVWSANYNESNYNYNVYMRDISTSTQTKITEGNDPDIYDTKIAYGYEDSDGRTIAVYDINTNETVNVHSSSQVFSPHIYGSKVIWPDFYSRDGYIQMYDLVTKKTIDVTSDNTGNTLSIINEYGYDIVDAGDDTGTHIDINGDKIVYSKSGDDQFGYAGVYVYDIPSAKNTSVYIYPRGTYTTPDIYGNTIVWGINGNYGIANDNDNDNGIYMSDLSATNTLPPVAEFTANVTSGTVPLVVRFNDISTGGVATSWLWDFGDGIDSKHETNATHTFTKPGIYNVTLTVANEAGNNSVTKPGYITITAGSPTGKPVADFYSPEVEKVLNGTADHGIYENEVVSFFDSSTGSPTSWEWDFGDGNTSTQKNPTHVYGKMSVYGMGGYTVNLTVTNSAGGDTISKYGYVLIGGDEKTIPAHFSSNVTSGISPLTVLFHDTTYSEATGDFAYFRIWDFGDGTKVEAFSDEDKNDIYLYVTHTYKKPGKYTVTLMSHDPAGKSVITKYNYITVIDPNIPVANFNSNVTEGYAPLAVQFNDISQKATSRTWDFNGDGQPESSDLNPVYVYANPGTYTVNLTVNNENGTASKKTAINVLTPSSPGSGSNGGSSHSSSNGGSSGGAGGSPEPARNVQVKELSQAFITNGKTVKFDFAKNATCVVYVSFDSKKTFGKTTTIAEQLKGKSTLVSGLPSGEVYKSFNVWVGNGGVATSKNIENPVVCFKVEKAWIKDKKINQDSITLNRYSDKKWEQFPVNRSGEDNKYLYFTAKTSGFSSFAITGTAKPSSKETEKGLQLASTETTNKNSTENKEPQKEQNEILKTPGFEIYYGIASLLTVLLYKKK</sequence>
<dbReference type="PANTHER" id="PTHR36842:SF1">
    <property type="entry name" value="PROTEIN TOLB"/>
    <property type="match status" value="1"/>
</dbReference>